<gene>
    <name evidence="2" type="ORF">CWO07_09205</name>
</gene>
<dbReference type="EMBL" id="PIFK01000015">
    <property type="protein sequence ID" value="PTP36316.1"/>
    <property type="molecule type" value="Genomic_DNA"/>
</dbReference>
<evidence type="ECO:0000313" key="2">
    <source>
        <dbReference type="EMBL" id="PTP36316.1"/>
    </source>
</evidence>
<protein>
    <submittedName>
        <fullName evidence="2">Uncharacterized protein</fullName>
    </submittedName>
</protein>
<dbReference type="AlphaFoldDB" id="A0A2T5EWZ6"/>
<reference evidence="2 3" key="1">
    <citation type="submission" date="2017-11" db="EMBL/GenBank/DDBJ databases">
        <title>Population delineation of vibrios coincides with oyster pathogenicity.</title>
        <authorList>
            <person name="Bruto M."/>
            <person name="Labreuche Y."/>
            <person name="James A."/>
            <person name="Piel D."/>
            <person name="Chenivesse S."/>
            <person name="Petton B."/>
            <person name="Polz M.F."/>
            <person name="Le Roux F."/>
        </authorList>
    </citation>
    <scope>NUCLEOTIDE SEQUENCE [LARGE SCALE GENOMIC DNA]</scope>
    <source>
        <strain evidence="2 3">FF_144</strain>
    </source>
</reference>
<dbReference type="RefSeq" id="WP_108187613.1">
    <property type="nucleotide sequence ID" value="NZ_PIFK01000015.1"/>
</dbReference>
<dbReference type="Proteomes" id="UP000244197">
    <property type="component" value="Unassembled WGS sequence"/>
</dbReference>
<keyword evidence="1" id="KW-0812">Transmembrane</keyword>
<proteinExistence type="predicted"/>
<evidence type="ECO:0000256" key="1">
    <source>
        <dbReference type="SAM" id="Phobius"/>
    </source>
</evidence>
<keyword evidence="1" id="KW-1133">Transmembrane helix</keyword>
<feature type="transmembrane region" description="Helical" evidence="1">
    <location>
        <begin position="74"/>
        <end position="95"/>
    </location>
</feature>
<organism evidence="2 3">
    <name type="scientific">Vibrio splendidus</name>
    <dbReference type="NCBI Taxonomy" id="29497"/>
    <lineage>
        <taxon>Bacteria</taxon>
        <taxon>Pseudomonadati</taxon>
        <taxon>Pseudomonadota</taxon>
        <taxon>Gammaproteobacteria</taxon>
        <taxon>Vibrionales</taxon>
        <taxon>Vibrionaceae</taxon>
        <taxon>Vibrio</taxon>
    </lineage>
</organism>
<keyword evidence="1" id="KW-0472">Membrane</keyword>
<accession>A0A2T5EWZ6</accession>
<sequence>MERVFTFDWDKVKPEVYEAINNGSAVIRDGVAHWAKNSGKSGVAEWLPLKQVNIDPEQLGDLSKLLLSAQTTQLAAIGLSTTFIVGAIVVQTVYLSKKIDKLQEALDLVSTEINTQNMLFYMEKMSKYFGVVESARVLLLDRSLVSETRSIADNIITQLSIERNEVLSLIDNLIGIADQATDKHLTHMLDFINLMLDMLPKAMYIESQLCDRYEKFGLSEHLMRENTKRYNQSLGKYRTWCNTKAQAVLRGENAPVALPFHEKKDELKDLFNCKHNQDLLKELNSVSIEKISA</sequence>
<name>A0A2T5EWZ6_VIBSP</name>
<comment type="caution">
    <text evidence="2">The sequence shown here is derived from an EMBL/GenBank/DDBJ whole genome shotgun (WGS) entry which is preliminary data.</text>
</comment>
<evidence type="ECO:0000313" key="3">
    <source>
        <dbReference type="Proteomes" id="UP000244197"/>
    </source>
</evidence>